<evidence type="ECO:0000256" key="4">
    <source>
        <dbReference type="ARBA" id="ARBA00022737"/>
    </source>
</evidence>
<evidence type="ECO:0000313" key="8">
    <source>
        <dbReference type="EMBL" id="GAA0475292.1"/>
    </source>
</evidence>
<dbReference type="EC" id="2.7.11.1" evidence="1"/>
<comment type="caution">
    <text evidence="8">The sequence shown here is derived from an EMBL/GenBank/DDBJ whole genome shotgun (WGS) entry which is preliminary data.</text>
</comment>
<dbReference type="InterPro" id="IPR014774">
    <property type="entry name" value="KaiC-like_dom"/>
</dbReference>
<keyword evidence="2" id="KW-0597">Phosphoprotein</keyword>
<evidence type="ECO:0000256" key="3">
    <source>
        <dbReference type="ARBA" id="ARBA00022679"/>
    </source>
</evidence>
<evidence type="ECO:0000256" key="1">
    <source>
        <dbReference type="ARBA" id="ARBA00012513"/>
    </source>
</evidence>
<dbReference type="PANTHER" id="PTHR42926:SF1">
    <property type="entry name" value="CIRCADIAN CLOCK OSCILLATOR PROTEIN KAIC 1"/>
    <property type="match status" value="1"/>
</dbReference>
<dbReference type="InterPro" id="IPR027417">
    <property type="entry name" value="P-loop_NTPase"/>
</dbReference>
<dbReference type="InterPro" id="IPR030665">
    <property type="entry name" value="KaiC"/>
</dbReference>
<dbReference type="Pfam" id="PF06745">
    <property type="entry name" value="ATPase"/>
    <property type="match status" value="2"/>
</dbReference>
<proteinExistence type="predicted"/>
<evidence type="ECO:0000313" key="9">
    <source>
        <dbReference type="Proteomes" id="UP001500909"/>
    </source>
</evidence>
<name>A0ABP3KAY2_9ACTN</name>
<feature type="domain" description="KaiC" evidence="7">
    <location>
        <begin position="9"/>
        <end position="252"/>
    </location>
</feature>
<evidence type="ECO:0000256" key="2">
    <source>
        <dbReference type="ARBA" id="ARBA00022553"/>
    </source>
</evidence>
<keyword evidence="4" id="KW-0677">Repeat</keyword>
<dbReference type="Proteomes" id="UP001500909">
    <property type="component" value="Unassembled WGS sequence"/>
</dbReference>
<keyword evidence="3" id="KW-0808">Transferase</keyword>
<gene>
    <name evidence="8" type="primary">kaiC</name>
    <name evidence="8" type="ORF">GCM10010361_44610</name>
</gene>
<keyword evidence="9" id="KW-1185">Reference proteome</keyword>
<dbReference type="PROSITE" id="PS51146">
    <property type="entry name" value="KAIC"/>
    <property type="match status" value="2"/>
</dbReference>
<sequence>MTSGNGPVSRVATAINGFDQVALGGLPAGRCTLVTGTAGSGKSLFATEFLARGIQVHDEPGVFVTFEEPPADIRRNALSLGLTIAEWERDGKWAFVDASATSTEEGAIIGAYDFHALAARIGHAVHTIGAKRVSMDSLGTVFLRFPGQATVRQELLRVAESLESLGVTSVITTERETEYGSISRFGVEEFALNNVIVLRNNLIQERRRRTLEIVKLRGGPHRTGEWLFTIDPRDGIVIVPLAFLAPHEGAVVRDRVSTGLPDLDEMCGGGVYRDAMILLTGPTGVGKTLTALRFVAAGVEAGERCLLYTFDETRQQLNRNASGWGMDLSAMEATGLLQVVSEYPETSSLEDHFILVRRVVEEFRPARLVIDTLSALERIATPRALLDFFVALGAVLRPRAITALLTSLPADRTASSTGLGIAARIDSLTDVSVLLRYVEMAGRAHRAIAVLQTRGSAHDHRIREVLLDSAGLRIGDPLHGVSSVLAGYGEPVFTADPYGAVDRRAPAPRVDPDG</sequence>
<protein>
    <recommendedName>
        <fullName evidence="1">non-specific serine/threonine protein kinase</fullName>
        <ecNumber evidence="1">2.7.11.1</ecNumber>
    </recommendedName>
</protein>
<dbReference type="SUPFAM" id="SSF52540">
    <property type="entry name" value="P-loop containing nucleoside triphosphate hydrolases"/>
    <property type="match status" value="2"/>
</dbReference>
<dbReference type="NCBIfam" id="NF006799">
    <property type="entry name" value="PRK09302.1"/>
    <property type="match status" value="1"/>
</dbReference>
<keyword evidence="6" id="KW-0378">Hydrolase</keyword>
<evidence type="ECO:0000256" key="6">
    <source>
        <dbReference type="ARBA" id="ARBA00022801"/>
    </source>
</evidence>
<evidence type="ECO:0000259" key="7">
    <source>
        <dbReference type="PROSITE" id="PS51146"/>
    </source>
</evidence>
<dbReference type="RefSeq" id="WP_346096914.1">
    <property type="nucleotide sequence ID" value="NZ_BAAABY010000032.1"/>
</dbReference>
<dbReference type="PIRSF" id="PIRSF039117">
    <property type="entry name" value="KaiC"/>
    <property type="match status" value="1"/>
</dbReference>
<organism evidence="8 9">
    <name type="scientific">Streptomyces olivaceiscleroticus</name>
    <dbReference type="NCBI Taxonomy" id="68245"/>
    <lineage>
        <taxon>Bacteria</taxon>
        <taxon>Bacillati</taxon>
        <taxon>Actinomycetota</taxon>
        <taxon>Actinomycetes</taxon>
        <taxon>Kitasatosporales</taxon>
        <taxon>Streptomycetaceae</taxon>
        <taxon>Streptomyces</taxon>
    </lineage>
</organism>
<dbReference type="Gene3D" id="3.40.50.300">
    <property type="entry name" value="P-loop containing nucleotide triphosphate hydrolases"/>
    <property type="match status" value="2"/>
</dbReference>
<keyword evidence="5" id="KW-0418">Kinase</keyword>
<feature type="domain" description="KaiC" evidence="7">
    <location>
        <begin position="254"/>
        <end position="488"/>
    </location>
</feature>
<evidence type="ECO:0000256" key="5">
    <source>
        <dbReference type="ARBA" id="ARBA00022777"/>
    </source>
</evidence>
<dbReference type="InterPro" id="IPR010624">
    <property type="entry name" value="KaiC_dom"/>
</dbReference>
<reference evidence="9" key="1">
    <citation type="journal article" date="2019" name="Int. J. Syst. Evol. Microbiol.">
        <title>The Global Catalogue of Microorganisms (GCM) 10K type strain sequencing project: providing services to taxonomists for standard genome sequencing and annotation.</title>
        <authorList>
            <consortium name="The Broad Institute Genomics Platform"/>
            <consortium name="The Broad Institute Genome Sequencing Center for Infectious Disease"/>
            <person name="Wu L."/>
            <person name="Ma J."/>
        </authorList>
    </citation>
    <scope>NUCLEOTIDE SEQUENCE [LARGE SCALE GENOMIC DNA]</scope>
    <source>
        <strain evidence="9">JCM 4805</strain>
    </source>
</reference>
<dbReference type="InterPro" id="IPR051347">
    <property type="entry name" value="Circadian_clock_KaiC-rel"/>
</dbReference>
<dbReference type="PANTHER" id="PTHR42926">
    <property type="match status" value="1"/>
</dbReference>
<dbReference type="EMBL" id="BAAABY010000032">
    <property type="protein sequence ID" value="GAA0475292.1"/>
    <property type="molecule type" value="Genomic_DNA"/>
</dbReference>
<accession>A0ABP3KAY2</accession>